<dbReference type="InterPro" id="IPR029016">
    <property type="entry name" value="GAF-like_dom_sf"/>
</dbReference>
<gene>
    <name evidence="3" type="ORF">Tci_877778</name>
</gene>
<dbReference type="SUPFAM" id="SSF55785">
    <property type="entry name" value="PYP-like sensor domain (PAS domain)"/>
    <property type="match status" value="1"/>
</dbReference>
<dbReference type="PROSITE" id="PS50046">
    <property type="entry name" value="PHYTOCHROME_2"/>
    <property type="match status" value="1"/>
</dbReference>
<comment type="similarity">
    <text evidence="1">Belongs to the phytochrome family.</text>
</comment>
<protein>
    <submittedName>
        <fullName evidence="3">Phytochrome B</fullName>
    </submittedName>
</protein>
<organism evidence="3">
    <name type="scientific">Tanacetum cinerariifolium</name>
    <name type="common">Dalmatian daisy</name>
    <name type="synonym">Chrysanthemum cinerariifolium</name>
    <dbReference type="NCBI Taxonomy" id="118510"/>
    <lineage>
        <taxon>Eukaryota</taxon>
        <taxon>Viridiplantae</taxon>
        <taxon>Streptophyta</taxon>
        <taxon>Embryophyta</taxon>
        <taxon>Tracheophyta</taxon>
        <taxon>Spermatophyta</taxon>
        <taxon>Magnoliopsida</taxon>
        <taxon>eudicotyledons</taxon>
        <taxon>Gunneridae</taxon>
        <taxon>Pentapetalae</taxon>
        <taxon>asterids</taxon>
        <taxon>campanulids</taxon>
        <taxon>Asterales</taxon>
        <taxon>Asteraceae</taxon>
        <taxon>Asteroideae</taxon>
        <taxon>Anthemideae</taxon>
        <taxon>Anthemidinae</taxon>
        <taxon>Tanacetum</taxon>
    </lineage>
</organism>
<reference evidence="3" key="1">
    <citation type="journal article" date="2019" name="Sci. Rep.">
        <title>Draft genome of Tanacetum cinerariifolium, the natural source of mosquito coil.</title>
        <authorList>
            <person name="Yamashiro T."/>
            <person name="Shiraishi A."/>
            <person name="Satake H."/>
            <person name="Nakayama K."/>
        </authorList>
    </citation>
    <scope>NUCLEOTIDE SEQUENCE</scope>
</reference>
<dbReference type="Pfam" id="PF08446">
    <property type="entry name" value="PAS_2"/>
    <property type="match status" value="1"/>
</dbReference>
<name>A0A699T8W5_TANCI</name>
<evidence type="ECO:0000313" key="3">
    <source>
        <dbReference type="EMBL" id="GFD05809.1"/>
    </source>
</evidence>
<dbReference type="AlphaFoldDB" id="A0A699T8W5"/>
<dbReference type="InterPro" id="IPR035965">
    <property type="entry name" value="PAS-like_dom_sf"/>
</dbReference>
<dbReference type="Gene3D" id="3.30.450.40">
    <property type="match status" value="1"/>
</dbReference>
<dbReference type="InterPro" id="IPR016132">
    <property type="entry name" value="Phyto_chromo_attachment"/>
</dbReference>
<dbReference type="InterPro" id="IPR013654">
    <property type="entry name" value="PAS_2"/>
</dbReference>
<proteinExistence type="inferred from homology"/>
<dbReference type="GO" id="GO:0006355">
    <property type="term" value="P:regulation of DNA-templated transcription"/>
    <property type="evidence" value="ECO:0007669"/>
    <property type="project" value="InterPro"/>
</dbReference>
<evidence type="ECO:0000256" key="1">
    <source>
        <dbReference type="ARBA" id="ARBA00008235"/>
    </source>
</evidence>
<feature type="non-terminal residue" evidence="3">
    <location>
        <position position="1"/>
    </location>
</feature>
<dbReference type="EMBL" id="BKCJ011220737">
    <property type="protein sequence ID" value="GFD05809.1"/>
    <property type="molecule type" value="Genomic_DNA"/>
</dbReference>
<feature type="non-terminal residue" evidence="3">
    <location>
        <position position="129"/>
    </location>
</feature>
<comment type="caution">
    <text evidence="3">The sequence shown here is derived from an EMBL/GenBank/DDBJ whole genome shotgun (WGS) entry which is preliminary data.</text>
</comment>
<feature type="domain" description="Phytochrome chromophore attachment site" evidence="2">
    <location>
        <begin position="69"/>
        <end position="129"/>
    </location>
</feature>
<evidence type="ECO:0000259" key="2">
    <source>
        <dbReference type="PROSITE" id="PS50046"/>
    </source>
</evidence>
<sequence length="129" mass="14317">RRQPARGGIGMRDVRLVRPLAGMQRSAAMTSEHDLQTLLQRCADEPIRIPGAIQPHGVLLTVDEASWTEEGHGQVIAESATPELDAYQGLFFPASDIPEQARELYRLNWLRIIPDAAYIPVPMVPALRP</sequence>
<accession>A0A699T8W5</accession>
<dbReference type="SUPFAM" id="SSF55781">
    <property type="entry name" value="GAF domain-like"/>
    <property type="match status" value="1"/>
</dbReference>